<organism evidence="3 4">
    <name type="scientific">Pseudogymnoascus verrucosus</name>
    <dbReference type="NCBI Taxonomy" id="342668"/>
    <lineage>
        <taxon>Eukaryota</taxon>
        <taxon>Fungi</taxon>
        <taxon>Dikarya</taxon>
        <taxon>Ascomycota</taxon>
        <taxon>Pezizomycotina</taxon>
        <taxon>Leotiomycetes</taxon>
        <taxon>Thelebolales</taxon>
        <taxon>Thelebolaceae</taxon>
        <taxon>Pseudogymnoascus</taxon>
    </lineage>
</organism>
<protein>
    <recommendedName>
        <fullName evidence="2">ZN622/Rei1/Reh1 zinc finger C2H2-type domain-containing protein</fullName>
    </recommendedName>
</protein>
<dbReference type="GeneID" id="28841879"/>
<dbReference type="Proteomes" id="UP000091956">
    <property type="component" value="Unassembled WGS sequence"/>
</dbReference>
<feature type="region of interest" description="Disordered" evidence="1">
    <location>
        <begin position="203"/>
        <end position="249"/>
    </location>
</feature>
<dbReference type="OrthoDB" id="19329at2759"/>
<evidence type="ECO:0000313" key="4">
    <source>
        <dbReference type="Proteomes" id="UP000091956"/>
    </source>
</evidence>
<gene>
    <name evidence="3" type="ORF">VE01_08493</name>
</gene>
<evidence type="ECO:0000313" key="3">
    <source>
        <dbReference type="EMBL" id="OBT93869.1"/>
    </source>
</evidence>
<dbReference type="GO" id="GO:0030687">
    <property type="term" value="C:preribosome, large subunit precursor"/>
    <property type="evidence" value="ECO:0007669"/>
    <property type="project" value="TreeGrafter"/>
</dbReference>
<dbReference type="InterPro" id="IPR041661">
    <property type="entry name" value="ZN622/Rei1/Reh1_Znf-C2H2"/>
</dbReference>
<sequence>MTNNSDTQSDLSPCSSFGTLDSLKIKGANIDLSYEECYEVDGVTGIEKGLSLLSVNDDSADRQKSDIQFDHTQCLFCKHSSIELDENLEHMLKRHGLFIPHTSHLVVDIETLAEYLHLLIFVYFECLYCGSQRSSAQAAQQHMMGKGHCKIDILSEDSEFRDFYDFHSTSDDSDGGSIKLIPEGLSGVVVEESMRLPSGKLLSHRTEGKRRLHQHRTTYTKVRGLPPTSPSTALDISRPQSDTTLGQSAQSESNKIAKREATFHNQLATLRAGDRMSLMHLSRVQQKAVIIKGRKQVEKARRDENEMLLKRQIKANR</sequence>
<proteinExistence type="predicted"/>
<dbReference type="Pfam" id="PF12756">
    <property type="entry name" value="zf-C2H2_2"/>
    <property type="match status" value="1"/>
</dbReference>
<feature type="compositionally biased region" description="Polar residues" evidence="1">
    <location>
        <begin position="230"/>
        <end position="249"/>
    </location>
</feature>
<feature type="domain" description="ZN622/Rei1/Reh1 zinc finger C2H2-type" evidence="2">
    <location>
        <begin position="73"/>
        <end position="169"/>
    </location>
</feature>
<evidence type="ECO:0000256" key="1">
    <source>
        <dbReference type="SAM" id="MobiDB-lite"/>
    </source>
</evidence>
<dbReference type="RefSeq" id="XP_018127602.1">
    <property type="nucleotide sequence ID" value="XM_018277915.2"/>
</dbReference>
<dbReference type="PANTHER" id="PTHR13182">
    <property type="entry name" value="ZINC FINGER PROTEIN 622"/>
    <property type="match status" value="1"/>
</dbReference>
<dbReference type="GO" id="GO:0042273">
    <property type="term" value="P:ribosomal large subunit biogenesis"/>
    <property type="evidence" value="ECO:0007669"/>
    <property type="project" value="TreeGrafter"/>
</dbReference>
<dbReference type="InterPro" id="IPR040025">
    <property type="entry name" value="Znf622/Rei1/Reh1"/>
</dbReference>
<dbReference type="EMBL" id="KV460249">
    <property type="protein sequence ID" value="OBT93869.1"/>
    <property type="molecule type" value="Genomic_DNA"/>
</dbReference>
<keyword evidence="4" id="KW-1185">Reference proteome</keyword>
<dbReference type="STRING" id="342668.A0A1B8GDE5"/>
<reference evidence="4" key="2">
    <citation type="journal article" date="2018" name="Nat. Commun.">
        <title>Extreme sensitivity to ultraviolet light in the fungal pathogen causing white-nose syndrome of bats.</title>
        <authorList>
            <person name="Palmer J.M."/>
            <person name="Drees K.P."/>
            <person name="Foster J.T."/>
            <person name="Lindner D.L."/>
        </authorList>
    </citation>
    <scope>NUCLEOTIDE SEQUENCE [LARGE SCALE GENOMIC DNA]</scope>
    <source>
        <strain evidence="4">UAMH 10579</strain>
    </source>
</reference>
<accession>A0A1B8GDE5</accession>
<dbReference type="AlphaFoldDB" id="A0A1B8GDE5"/>
<reference evidence="3 4" key="1">
    <citation type="submission" date="2016-03" db="EMBL/GenBank/DDBJ databases">
        <title>Comparative genomics of Pseudogymnoascus destructans, the fungus causing white-nose syndrome of bats.</title>
        <authorList>
            <person name="Palmer J.M."/>
            <person name="Drees K.P."/>
            <person name="Foster J.T."/>
            <person name="Lindner D.L."/>
        </authorList>
    </citation>
    <scope>NUCLEOTIDE SEQUENCE [LARGE SCALE GENOMIC DNA]</scope>
    <source>
        <strain evidence="3 4">UAMH 10579</strain>
    </source>
</reference>
<feature type="compositionally biased region" description="Basic residues" evidence="1">
    <location>
        <begin position="207"/>
        <end position="218"/>
    </location>
</feature>
<dbReference type="InterPro" id="IPR036236">
    <property type="entry name" value="Znf_C2H2_sf"/>
</dbReference>
<dbReference type="SUPFAM" id="SSF57667">
    <property type="entry name" value="beta-beta-alpha zinc fingers"/>
    <property type="match status" value="1"/>
</dbReference>
<evidence type="ECO:0000259" key="2">
    <source>
        <dbReference type="Pfam" id="PF12756"/>
    </source>
</evidence>
<name>A0A1B8GDE5_9PEZI</name>
<dbReference type="PANTHER" id="PTHR13182:SF8">
    <property type="entry name" value="CYTOPLASMIC 60S SUBUNIT BIOGENESIS FACTOR ZNF622"/>
    <property type="match status" value="1"/>
</dbReference>